<reference evidence="2 3" key="1">
    <citation type="journal article" date="2010" name="Proc. Natl. Acad. Sci. U.S.A.">
        <title>Insights into evolution of multicellular fungi from the assembled chromosomes of the mushroom Coprinopsis cinerea (Coprinus cinereus).</title>
        <authorList>
            <person name="Stajich J.E."/>
            <person name="Wilke S.K."/>
            <person name="Ahren D."/>
            <person name="Au C.H."/>
            <person name="Birren B.W."/>
            <person name="Borodovsky M."/>
            <person name="Burns C."/>
            <person name="Canback B."/>
            <person name="Casselton L.A."/>
            <person name="Cheng C.K."/>
            <person name="Deng J."/>
            <person name="Dietrich F.S."/>
            <person name="Fargo D.C."/>
            <person name="Farman M.L."/>
            <person name="Gathman A.C."/>
            <person name="Goldberg J."/>
            <person name="Guigo R."/>
            <person name="Hoegger P.J."/>
            <person name="Hooker J.B."/>
            <person name="Huggins A."/>
            <person name="James T.Y."/>
            <person name="Kamada T."/>
            <person name="Kilaru S."/>
            <person name="Kodira C."/>
            <person name="Kues U."/>
            <person name="Kupfer D."/>
            <person name="Kwan H.S."/>
            <person name="Lomsadze A."/>
            <person name="Li W."/>
            <person name="Lilly W.W."/>
            <person name="Ma L.J."/>
            <person name="Mackey A.J."/>
            <person name="Manning G."/>
            <person name="Martin F."/>
            <person name="Muraguchi H."/>
            <person name="Natvig D.O."/>
            <person name="Palmerini H."/>
            <person name="Ramesh M.A."/>
            <person name="Rehmeyer C.J."/>
            <person name="Roe B.A."/>
            <person name="Shenoy N."/>
            <person name="Stanke M."/>
            <person name="Ter-Hovhannisyan V."/>
            <person name="Tunlid A."/>
            <person name="Velagapudi R."/>
            <person name="Vision T.J."/>
            <person name="Zeng Q."/>
            <person name="Zolan M.E."/>
            <person name="Pukkila P.J."/>
        </authorList>
    </citation>
    <scope>NUCLEOTIDE SEQUENCE [LARGE SCALE GENOMIC DNA]</scope>
    <source>
        <strain evidence="3">Okayama-7 / 130 / ATCC MYA-4618 / FGSC 9003</strain>
    </source>
</reference>
<gene>
    <name evidence="2" type="ORF">CC1G_02478</name>
</gene>
<comment type="caution">
    <text evidence="2">The sequence shown here is derived from an EMBL/GenBank/DDBJ whole genome shotgun (WGS) entry which is preliminary data.</text>
</comment>
<dbReference type="HOGENOM" id="CLU_2170941_0_0_1"/>
<dbReference type="RefSeq" id="XP_001832216.2">
    <property type="nucleotide sequence ID" value="XM_001832164.2"/>
</dbReference>
<evidence type="ECO:0000313" key="2">
    <source>
        <dbReference type="EMBL" id="EAU89589.2"/>
    </source>
</evidence>
<dbReference type="InParanoid" id="A8NBL8"/>
<protein>
    <submittedName>
        <fullName evidence="2">Uncharacterized protein</fullName>
    </submittedName>
</protein>
<sequence length="110" mass="12367">MSDCIDRRAINFVQGRLLPRPGGLTFDVYKVQSTISGEFVPSMKAFIKCRNLTIPPENSYVTSAELLIPAPVFDISQKTMMPNKRPGMGKRARDDDDVGSQYPKRKMTDI</sequence>
<dbReference type="AlphaFoldDB" id="A8NBL8"/>
<dbReference type="EMBL" id="AACS02000009">
    <property type="protein sequence ID" value="EAU89589.2"/>
    <property type="molecule type" value="Genomic_DNA"/>
</dbReference>
<dbReference type="VEuPathDB" id="FungiDB:CC1G_02478"/>
<keyword evidence="3" id="KW-1185">Reference proteome</keyword>
<dbReference type="KEGG" id="cci:CC1G_02478"/>
<proteinExistence type="predicted"/>
<accession>A8NBL8</accession>
<evidence type="ECO:0000256" key="1">
    <source>
        <dbReference type="SAM" id="MobiDB-lite"/>
    </source>
</evidence>
<dbReference type="GeneID" id="6008700"/>
<name>A8NBL8_COPC7</name>
<evidence type="ECO:0000313" key="3">
    <source>
        <dbReference type="Proteomes" id="UP000001861"/>
    </source>
</evidence>
<dbReference type="Proteomes" id="UP000001861">
    <property type="component" value="Unassembled WGS sequence"/>
</dbReference>
<feature type="region of interest" description="Disordered" evidence="1">
    <location>
        <begin position="78"/>
        <end position="110"/>
    </location>
</feature>
<organism evidence="2 3">
    <name type="scientific">Coprinopsis cinerea (strain Okayama-7 / 130 / ATCC MYA-4618 / FGSC 9003)</name>
    <name type="common">Inky cap fungus</name>
    <name type="synonym">Hormographiella aspergillata</name>
    <dbReference type="NCBI Taxonomy" id="240176"/>
    <lineage>
        <taxon>Eukaryota</taxon>
        <taxon>Fungi</taxon>
        <taxon>Dikarya</taxon>
        <taxon>Basidiomycota</taxon>
        <taxon>Agaricomycotina</taxon>
        <taxon>Agaricomycetes</taxon>
        <taxon>Agaricomycetidae</taxon>
        <taxon>Agaricales</taxon>
        <taxon>Agaricineae</taxon>
        <taxon>Psathyrellaceae</taxon>
        <taxon>Coprinopsis</taxon>
    </lineage>
</organism>